<dbReference type="WBParaSite" id="SRAE_2000212800.1">
    <property type="protein sequence ID" value="SRAE_2000212800.1"/>
    <property type="gene ID" value="WBGene00262336"/>
</dbReference>
<protein>
    <submittedName>
        <fullName evidence="2 4">Uncharacterized protein</fullName>
    </submittedName>
</protein>
<feature type="region of interest" description="Disordered" evidence="1">
    <location>
        <begin position="1"/>
        <end position="33"/>
    </location>
</feature>
<proteinExistence type="predicted"/>
<gene>
    <name evidence="2 4 5" type="ORF">SRAE_2000212800</name>
</gene>
<dbReference type="WormBase" id="SRAE_2000212800">
    <property type="protein sequence ID" value="SRP08880"/>
    <property type="gene ID" value="WBGene00262336"/>
</dbReference>
<dbReference type="Proteomes" id="UP000035682">
    <property type="component" value="Unplaced"/>
</dbReference>
<dbReference type="RefSeq" id="XP_024506665.1">
    <property type="nucleotide sequence ID" value="XM_024653161.1"/>
</dbReference>
<accession>A0A090LIX6</accession>
<organism evidence="2">
    <name type="scientific">Strongyloides ratti</name>
    <name type="common">Parasitic roundworm</name>
    <dbReference type="NCBI Taxonomy" id="34506"/>
    <lineage>
        <taxon>Eukaryota</taxon>
        <taxon>Metazoa</taxon>
        <taxon>Ecdysozoa</taxon>
        <taxon>Nematoda</taxon>
        <taxon>Chromadorea</taxon>
        <taxon>Rhabditida</taxon>
        <taxon>Tylenchina</taxon>
        <taxon>Panagrolaimomorpha</taxon>
        <taxon>Strongyloidoidea</taxon>
        <taxon>Strongyloididae</taxon>
        <taxon>Strongyloides</taxon>
    </lineage>
</organism>
<reference evidence="4" key="2">
    <citation type="submission" date="2020-12" db="UniProtKB">
        <authorList>
            <consortium name="WormBaseParasite"/>
        </authorList>
    </citation>
    <scope>IDENTIFICATION</scope>
</reference>
<name>A0A090LIX6_STRRB</name>
<evidence type="ECO:0000256" key="1">
    <source>
        <dbReference type="SAM" id="MobiDB-lite"/>
    </source>
</evidence>
<evidence type="ECO:0000313" key="4">
    <source>
        <dbReference type="WBParaSite" id="SRAE_2000212800.1"/>
    </source>
</evidence>
<dbReference type="EMBL" id="LN609529">
    <property type="protein sequence ID" value="CEF67465.1"/>
    <property type="molecule type" value="Genomic_DNA"/>
</dbReference>
<reference evidence="2 3" key="1">
    <citation type="submission" date="2014-09" db="EMBL/GenBank/DDBJ databases">
        <authorList>
            <person name="Martin A.A."/>
        </authorList>
    </citation>
    <scope>NUCLEOTIDE SEQUENCE</scope>
    <source>
        <strain evidence="3">ED321</strain>
        <strain evidence="2">ED321 Heterogonic</strain>
    </source>
</reference>
<dbReference type="GeneID" id="36379830"/>
<dbReference type="AlphaFoldDB" id="A0A090LIX6"/>
<evidence type="ECO:0000313" key="3">
    <source>
        <dbReference type="Proteomes" id="UP000035682"/>
    </source>
</evidence>
<feature type="compositionally biased region" description="Low complexity" evidence="1">
    <location>
        <begin position="1"/>
        <end position="18"/>
    </location>
</feature>
<dbReference type="CTD" id="36379830"/>
<keyword evidence="3" id="KW-1185">Reference proteome</keyword>
<sequence length="127" mass="14412">MQYSPPNKNNRKNISNSIRTKKNSSTFERDLVDDQSKNNLKKKLNVAKNNIKQTGVISPIELVTNTNENQISTSNIESVSPNENEKKCKKVKKESANTFNKLVVLPPNSFSSPESIRENCLNSKYLR</sequence>
<evidence type="ECO:0000313" key="2">
    <source>
        <dbReference type="EMBL" id="CEF67465.1"/>
    </source>
</evidence>
<evidence type="ECO:0000313" key="5">
    <source>
        <dbReference type="WormBase" id="SRAE_2000212800"/>
    </source>
</evidence>